<evidence type="ECO:0000256" key="1">
    <source>
        <dbReference type="SAM" id="Coils"/>
    </source>
</evidence>
<keyword evidence="5" id="KW-1185">Reference proteome</keyword>
<dbReference type="Proteomes" id="UP000037136">
    <property type="component" value="Unassembled WGS sequence"/>
</dbReference>
<dbReference type="OrthoDB" id="4928267at2759"/>
<keyword evidence="1" id="KW-0175">Coiled coil</keyword>
<feature type="compositionally biased region" description="Low complexity" evidence="2">
    <location>
        <begin position="1019"/>
        <end position="1028"/>
    </location>
</feature>
<reference evidence="4 5" key="2">
    <citation type="journal article" date="2017" name="Sci. Rep.">
        <title>Ant-infecting Ophiocordyceps genomes reveal a high diversity of potential behavioral manipulation genes and a possible major role for enterotoxins.</title>
        <authorList>
            <person name="de Bekker C."/>
            <person name="Ohm R.A."/>
            <person name="Evans H.C."/>
            <person name="Brachmann A."/>
            <person name="Hughes D.P."/>
        </authorList>
    </citation>
    <scope>NUCLEOTIDE SEQUENCE [LARGE SCALE GENOMIC DNA]</scope>
    <source>
        <strain evidence="4 5">SC16a</strain>
    </source>
</reference>
<keyword evidence="3" id="KW-0472">Membrane</keyword>
<sequence>MTIHWSADSDSFLWLLVCLSYGLFWHLLAMLVKLADFVSFSVVGGSLYLGLGIINLFLAIVNALLPLSPLALRLFSLAFITYQMWARTSQLLAPAYFVVFLLWLEVDPRWPAPNSSIDAAGILASEVGQALTMCLLPIVGSSEAPPMVARAFISLSGRLGRWTTWVGQTMIVSVSDHIIRGLFNPHSGSLCNRCGSDKTIVMVDAQAGTDDEAKEGNPAEDLESQQPSAQPVNLPEPAVRSTLQSLLPERLQRQLQDRDDGRLTDEEQRRLYELERLMEAHAAEYESILRAAPCRPPPWWETRYSVIRPRPFRFRTIDDDEYSQLGEDEVNPVDRPRLYASLDSRLTDTPVSSPAVRQAAGPEPTLADDSESSQEQEDEASTSADPESPRGQEGEVEVVRGAYESESPRGQEDEEAPVETAEDPESPQGQEGEAVMTGADEPESPQGQEGEDAQLMASDLLDGEAITPADEPESPQGQEGEDDAQLMASDLLDGEAITPADEPESPQGQEGEDDAHLVANDLRDGEATAPAEEPESPQGQDGEGEAEDTKEPESSQGQDGEQVSEEAIEANARPEAQGWAEGEGLEEEAAPDALGGVSGDGLLETPPAIAGESESEDEAMMDVADAGDSPEPETPTGEESRGSKRQRRVRFASPLVMSGGSPPNTTPLPCAAGSEAESSMEWEATGPPIMVGGEPMVVVVEYELPMDLDSAASFQPPMDFREPIGLVVDDDDDDEREEACRMQEGSLDLEGDVGQAMEDGSLDQLTADLARCTLGDGEELDEAMSGGPEAVLEVVPSWYHETAPHEAVLEVASGGRHETAPLSPHATMDELLQSMDRDMAELVLPDEQLQVVVDAAADFDYPALETGDYHEGTFQDLLEEGLLFAVEQESGVLGSPVVAAQEPDVVPPVGDLWQGVAVGNLTTANSNAGPDGQQAVPAVTADALPMFAGAVPEPSFAAEQNEVEELDELERALLEAFDEVDAEAAAMYGGSAMAQFDTLPGGMASSYPPPPVSESLQQPSPVGSGSVGALAGPVVPPVPLYYPVPPAAEEVNEAGEEEDTEREDSREKIAQRPKLQPRSRRRGRAQQQGSPVDSNGLPDSAAGDKREKGKEPAAAETTVESAAGPGTGPIPIDPRLWEVTAPGGGGATTSGPSSRPNDVVSETLRADPASSRHHRVDQGAARDDNTAGASTAPHVEAATEEDVAPIDMGGGLLIPGGNMVFGPAPAPASLVQAPPAAPTTPATLPAGQVTGLPRAAGQQSRGEDEQLRRRAKALQAKKPSLFHQRGRAAPSTAYGTRAPGSAEKDRQFRSSQALADLNATDNMADDGEGTEAGQPQARELAIAPLSFVRERPPKEQG</sequence>
<feature type="compositionally biased region" description="Basic residues" evidence="2">
    <location>
        <begin position="1075"/>
        <end position="1084"/>
    </location>
</feature>
<evidence type="ECO:0000313" key="5">
    <source>
        <dbReference type="Proteomes" id="UP000037136"/>
    </source>
</evidence>
<feature type="region of interest" description="Disordered" evidence="2">
    <location>
        <begin position="1050"/>
        <end position="1203"/>
    </location>
</feature>
<evidence type="ECO:0000256" key="3">
    <source>
        <dbReference type="SAM" id="Phobius"/>
    </source>
</evidence>
<feature type="coiled-coil region" evidence="1">
    <location>
        <begin position="959"/>
        <end position="986"/>
    </location>
</feature>
<organism evidence="4 5">
    <name type="scientific">Ophiocordyceps unilateralis</name>
    <name type="common">Zombie-ant fungus</name>
    <name type="synonym">Torrubia unilateralis</name>
    <dbReference type="NCBI Taxonomy" id="268505"/>
    <lineage>
        <taxon>Eukaryota</taxon>
        <taxon>Fungi</taxon>
        <taxon>Dikarya</taxon>
        <taxon>Ascomycota</taxon>
        <taxon>Pezizomycotina</taxon>
        <taxon>Sordariomycetes</taxon>
        <taxon>Hypocreomycetidae</taxon>
        <taxon>Hypocreales</taxon>
        <taxon>Ophiocordycipitaceae</taxon>
        <taxon>Ophiocordyceps</taxon>
    </lineage>
</organism>
<feature type="compositionally biased region" description="Basic and acidic residues" evidence="2">
    <location>
        <begin position="1176"/>
        <end position="1185"/>
    </location>
</feature>
<accession>A0A2A9P3T0</accession>
<feature type="region of interest" description="Disordered" evidence="2">
    <location>
        <begin position="1217"/>
        <end position="1337"/>
    </location>
</feature>
<dbReference type="STRING" id="268505.A0A2A9P3T0"/>
<feature type="compositionally biased region" description="Acidic residues" evidence="2">
    <location>
        <begin position="366"/>
        <end position="380"/>
    </location>
</feature>
<proteinExistence type="predicted"/>
<evidence type="ECO:0000256" key="2">
    <source>
        <dbReference type="SAM" id="MobiDB-lite"/>
    </source>
</evidence>
<feature type="transmembrane region" description="Helical" evidence="3">
    <location>
        <begin position="47"/>
        <end position="72"/>
    </location>
</feature>
<feature type="transmembrane region" description="Helical" evidence="3">
    <location>
        <begin position="12"/>
        <end position="35"/>
    </location>
</feature>
<evidence type="ECO:0000313" key="4">
    <source>
        <dbReference type="EMBL" id="PFH56089.1"/>
    </source>
</evidence>
<feature type="region of interest" description="Disordered" evidence="2">
    <location>
        <begin position="211"/>
        <end position="235"/>
    </location>
</feature>
<feature type="compositionally biased region" description="Acidic residues" evidence="2">
    <location>
        <begin position="1050"/>
        <end position="1062"/>
    </location>
</feature>
<protein>
    <submittedName>
        <fullName evidence="4">Uncharacterized protein</fullName>
    </submittedName>
</protein>
<feature type="compositionally biased region" description="Basic and acidic residues" evidence="2">
    <location>
        <begin position="1102"/>
        <end position="1113"/>
    </location>
</feature>
<feature type="compositionally biased region" description="Acidic residues" evidence="2">
    <location>
        <begin position="211"/>
        <end position="223"/>
    </location>
</feature>
<reference evidence="4 5" key="1">
    <citation type="journal article" date="2015" name="BMC Genomics">
        <title>Gene expression during zombie ant biting behavior reflects the complexity underlying fungal parasitic behavioral manipulation.</title>
        <authorList>
            <person name="de Bekker C."/>
            <person name="Ohm R.A."/>
            <person name="Loreto R.G."/>
            <person name="Sebastian A."/>
            <person name="Albert I."/>
            <person name="Merrow M."/>
            <person name="Brachmann A."/>
            <person name="Hughes D.P."/>
        </authorList>
    </citation>
    <scope>NUCLEOTIDE SEQUENCE [LARGE SCALE GENOMIC DNA]</scope>
    <source>
        <strain evidence="4 5">SC16a</strain>
    </source>
</reference>
<name>A0A2A9P3T0_OPHUN</name>
<keyword evidence="3" id="KW-0812">Transmembrane</keyword>
<feature type="compositionally biased region" description="Acidic residues" evidence="2">
    <location>
        <begin position="412"/>
        <end position="425"/>
    </location>
</feature>
<comment type="caution">
    <text evidence="4">The sequence shown here is derived from an EMBL/GenBank/DDBJ whole genome shotgun (WGS) entry which is preliminary data.</text>
</comment>
<keyword evidence="3" id="KW-1133">Transmembrane helix</keyword>
<feature type="region of interest" description="Disordered" evidence="2">
    <location>
        <begin position="1002"/>
        <end position="1028"/>
    </location>
</feature>
<feature type="region of interest" description="Disordered" evidence="2">
    <location>
        <begin position="344"/>
        <end position="681"/>
    </location>
</feature>
<gene>
    <name evidence="4" type="ORF">XA68_17078</name>
</gene>
<dbReference type="EMBL" id="LAZP02000665">
    <property type="protein sequence ID" value="PFH56089.1"/>
    <property type="molecule type" value="Genomic_DNA"/>
</dbReference>